<organism evidence="2 3">
    <name type="scientific">Mangrovibacterium marinum</name>
    <dbReference type="NCBI Taxonomy" id="1639118"/>
    <lineage>
        <taxon>Bacteria</taxon>
        <taxon>Pseudomonadati</taxon>
        <taxon>Bacteroidota</taxon>
        <taxon>Bacteroidia</taxon>
        <taxon>Marinilabiliales</taxon>
        <taxon>Prolixibacteraceae</taxon>
        <taxon>Mangrovibacterium</taxon>
    </lineage>
</organism>
<feature type="transmembrane region" description="Helical" evidence="1">
    <location>
        <begin position="48"/>
        <end position="71"/>
    </location>
</feature>
<gene>
    <name evidence="2" type="ORF">C8N47_107113</name>
</gene>
<dbReference type="Proteomes" id="UP000243525">
    <property type="component" value="Unassembled WGS sequence"/>
</dbReference>
<evidence type="ECO:0000313" key="2">
    <source>
        <dbReference type="EMBL" id="PTN08753.1"/>
    </source>
</evidence>
<proteinExistence type="predicted"/>
<keyword evidence="3" id="KW-1185">Reference proteome</keyword>
<accession>A0A2T5C236</accession>
<sequence>MIHFFNRPSLKSIRLIYCGLILGLVLFSTMSFSLIHSSGTIGNLPPEITFYLLIVANLLPAIAIPTGLFVARKRLCGIEKTASDEKLRQFQSAIIVRAATIEGSGYFMLACFALTGHHAFFLEALAMLALQIYFFPGNTRIARELKSDLCDLSDAPKMETKIPNI</sequence>
<keyword evidence="1" id="KW-1133">Transmembrane helix</keyword>
<feature type="transmembrane region" description="Helical" evidence="1">
    <location>
        <begin position="12"/>
        <end position="36"/>
    </location>
</feature>
<dbReference type="EMBL" id="QAAD01000007">
    <property type="protein sequence ID" value="PTN08753.1"/>
    <property type="molecule type" value="Genomic_DNA"/>
</dbReference>
<name>A0A2T5C236_9BACT</name>
<dbReference type="AlphaFoldDB" id="A0A2T5C236"/>
<reference evidence="2 3" key="1">
    <citation type="submission" date="2018-04" db="EMBL/GenBank/DDBJ databases">
        <title>Genomic Encyclopedia of Archaeal and Bacterial Type Strains, Phase II (KMG-II): from individual species to whole genera.</title>
        <authorList>
            <person name="Goeker M."/>
        </authorList>
    </citation>
    <scope>NUCLEOTIDE SEQUENCE [LARGE SCALE GENOMIC DNA]</scope>
    <source>
        <strain evidence="2 3">DSM 28823</strain>
    </source>
</reference>
<evidence type="ECO:0000313" key="3">
    <source>
        <dbReference type="Proteomes" id="UP000243525"/>
    </source>
</evidence>
<protein>
    <submittedName>
        <fullName evidence="2">Uncharacterized protein</fullName>
    </submittedName>
</protein>
<dbReference type="RefSeq" id="WP_107822145.1">
    <property type="nucleotide sequence ID" value="NZ_QAAD01000007.1"/>
</dbReference>
<dbReference type="OrthoDB" id="1121914at2"/>
<evidence type="ECO:0000256" key="1">
    <source>
        <dbReference type="SAM" id="Phobius"/>
    </source>
</evidence>
<comment type="caution">
    <text evidence="2">The sequence shown here is derived from an EMBL/GenBank/DDBJ whole genome shotgun (WGS) entry which is preliminary data.</text>
</comment>
<keyword evidence="1" id="KW-0812">Transmembrane</keyword>
<feature type="transmembrane region" description="Helical" evidence="1">
    <location>
        <begin position="119"/>
        <end position="136"/>
    </location>
</feature>
<keyword evidence="1" id="KW-0472">Membrane</keyword>
<feature type="transmembrane region" description="Helical" evidence="1">
    <location>
        <begin position="92"/>
        <end position="113"/>
    </location>
</feature>